<evidence type="ECO:0000256" key="1">
    <source>
        <dbReference type="SAM" id="Coils"/>
    </source>
</evidence>
<name>A0A6H0WE83_9BACI</name>
<dbReference type="PANTHER" id="PTHR40027">
    <property type="entry name" value="CELL DIVISION PROTEIN DIVIC"/>
    <property type="match status" value="1"/>
</dbReference>
<keyword evidence="3" id="KW-0131">Cell cycle</keyword>
<evidence type="ECO:0000313" key="4">
    <source>
        <dbReference type="Proteomes" id="UP000501914"/>
    </source>
</evidence>
<feature type="coiled-coil region" evidence="1">
    <location>
        <begin position="63"/>
        <end position="97"/>
    </location>
</feature>
<dbReference type="PANTHER" id="PTHR40027:SF1">
    <property type="entry name" value="CELL DIVISION PROTEIN DIVIC"/>
    <property type="match status" value="1"/>
</dbReference>
<dbReference type="KEGG" id="bteq:G4P54_00370"/>
<keyword evidence="2" id="KW-0812">Transmembrane</keyword>
<keyword evidence="2" id="KW-1133">Transmembrane helix</keyword>
<keyword evidence="2" id="KW-0472">Membrane</keyword>
<dbReference type="Pfam" id="PF04977">
    <property type="entry name" value="DivIC"/>
    <property type="match status" value="1"/>
</dbReference>
<protein>
    <submittedName>
        <fullName evidence="3">Cell division protein DivIC</fullName>
    </submittedName>
</protein>
<evidence type="ECO:0000256" key="2">
    <source>
        <dbReference type="SAM" id="Phobius"/>
    </source>
</evidence>
<gene>
    <name evidence="3" type="primary">divIC</name>
    <name evidence="3" type="ORF">G4P54_00370</name>
</gene>
<sequence>MNFSRERTIAEIQNEYKEQVERQNQLKKRRRKGLYRRLTVFGALVFLTAIVLASSVWSQTSSLSAKEEKKEQLEKELKSLKTKQTDLKEEISKLNDEDYVTELARRDLFMSGDGEIIFNVEKKSK</sequence>
<proteinExistence type="predicted"/>
<dbReference type="InterPro" id="IPR007060">
    <property type="entry name" value="FtsL/DivIC"/>
</dbReference>
<keyword evidence="1" id="KW-0175">Coiled coil</keyword>
<dbReference type="InterPro" id="IPR039076">
    <property type="entry name" value="DivIC"/>
</dbReference>
<keyword evidence="3" id="KW-0132">Cell division</keyword>
<dbReference type="GO" id="GO:0051301">
    <property type="term" value="P:cell division"/>
    <property type="evidence" value="ECO:0007669"/>
    <property type="project" value="UniProtKB-KW"/>
</dbReference>
<keyword evidence="4" id="KW-1185">Reference proteome</keyword>
<dbReference type="AlphaFoldDB" id="A0A6H0WE83"/>
<evidence type="ECO:0000313" key="3">
    <source>
        <dbReference type="EMBL" id="QIW78434.1"/>
    </source>
</evidence>
<accession>A0A6H0WE83</accession>
<dbReference type="RefSeq" id="WP_167871476.1">
    <property type="nucleotide sequence ID" value="NZ_CP048852.1"/>
</dbReference>
<organism evidence="3 4">
    <name type="scientific">Bacillus tequilensis</name>
    <dbReference type="NCBI Taxonomy" id="227866"/>
    <lineage>
        <taxon>Bacteria</taxon>
        <taxon>Bacillati</taxon>
        <taxon>Bacillota</taxon>
        <taxon>Bacilli</taxon>
        <taxon>Bacillales</taxon>
        <taxon>Bacillaceae</taxon>
        <taxon>Bacillus</taxon>
    </lineage>
</organism>
<dbReference type="EMBL" id="CP048852">
    <property type="protein sequence ID" value="QIW78434.1"/>
    <property type="molecule type" value="Genomic_DNA"/>
</dbReference>
<feature type="transmembrane region" description="Helical" evidence="2">
    <location>
        <begin position="38"/>
        <end position="57"/>
    </location>
</feature>
<reference evidence="3 4" key="1">
    <citation type="submission" date="2020-02" db="EMBL/GenBank/DDBJ databases">
        <title>Genome sequencing, annotation and comparative genomic analysis of Bacillus tequilensis EA-CB0015, an effective biological control agent against Pseudocercospora fijiensis in banana plants.</title>
        <authorList>
            <person name="Cuellar-Gaviria T.Z."/>
            <person name="Ju K.-S."/>
            <person name="Villegas-Escobar V."/>
        </authorList>
    </citation>
    <scope>NUCLEOTIDE SEQUENCE [LARGE SCALE GENOMIC DNA]</scope>
    <source>
        <strain evidence="3 4">EA-CB0015</strain>
    </source>
</reference>
<dbReference type="Proteomes" id="UP000501914">
    <property type="component" value="Chromosome"/>
</dbReference>
<feature type="coiled-coil region" evidence="1">
    <location>
        <begin position="9"/>
        <end position="37"/>
    </location>
</feature>